<dbReference type="KEGG" id="amar:AMRN_1085"/>
<feature type="chain" id="PRO_5017836042" evidence="1">
    <location>
        <begin position="20"/>
        <end position="291"/>
    </location>
</feature>
<organism evidence="3 6">
    <name type="scientific">Malaciobacter marinus</name>
    <dbReference type="NCBI Taxonomy" id="505249"/>
    <lineage>
        <taxon>Bacteria</taxon>
        <taxon>Pseudomonadati</taxon>
        <taxon>Campylobacterota</taxon>
        <taxon>Epsilonproteobacteria</taxon>
        <taxon>Campylobacterales</taxon>
        <taxon>Arcobacteraceae</taxon>
        <taxon>Malaciobacter</taxon>
    </lineage>
</organism>
<dbReference type="Proteomes" id="UP000264693">
    <property type="component" value="Chromosome"/>
</dbReference>
<accession>A0A347TJQ5</accession>
<evidence type="ECO:0000313" key="5">
    <source>
        <dbReference type="Proteomes" id="UP000224740"/>
    </source>
</evidence>
<keyword evidence="5" id="KW-1185">Reference proteome</keyword>
<name>A0A347TJQ5_9BACT</name>
<dbReference type="InterPro" id="IPR016047">
    <property type="entry name" value="M23ase_b-sheet_dom"/>
</dbReference>
<proteinExistence type="predicted"/>
<gene>
    <name evidence="3" type="ORF">AMRN_1085</name>
    <name evidence="4" type="ORF">CPH92_10080</name>
</gene>
<protein>
    <submittedName>
        <fullName evidence="4">Peptidase M23</fullName>
    </submittedName>
    <submittedName>
        <fullName evidence="3">Zinc metallopeptidase, M23 family</fullName>
    </submittedName>
</protein>
<dbReference type="GO" id="GO:0004222">
    <property type="term" value="F:metalloendopeptidase activity"/>
    <property type="evidence" value="ECO:0007669"/>
    <property type="project" value="TreeGrafter"/>
</dbReference>
<dbReference type="RefSeq" id="WP_099311594.1">
    <property type="nucleotide sequence ID" value="NZ_CP032101.1"/>
</dbReference>
<dbReference type="SUPFAM" id="SSF51261">
    <property type="entry name" value="Duplicated hybrid motif"/>
    <property type="match status" value="1"/>
</dbReference>
<evidence type="ECO:0000256" key="1">
    <source>
        <dbReference type="SAM" id="SignalP"/>
    </source>
</evidence>
<dbReference type="InterPro" id="IPR011055">
    <property type="entry name" value="Dup_hybrid_motif"/>
</dbReference>
<dbReference type="Proteomes" id="UP000224740">
    <property type="component" value="Unassembled WGS sequence"/>
</dbReference>
<sequence>MIKKLLLLITLIFINFANSEDIKLHFENKEITNAQTALLYLDAKNIKEPKLTVLNKEKTNIDFFKNPFKKNSFYALIPMSYYKNIKPYKIIVSYEKNNVKKFKSTSLILKNGKYKSEVINVKSSKVTLSKKNKQRTKKEYKEAMDIYNTVTKELLWNSDFIYPLNTKITSEFGTKRVYNNKIKSYHSGTDFRASIGTPIKAANDGIVVLSKHRFYAGNSIIIDHGQGVYTCYYHLSKMNFKKNQKVKKGEIIGLSGNTGRVTGPHLHFSARVNSVQVDPMQLITILNKINN</sequence>
<dbReference type="AlphaFoldDB" id="A0A347TJQ5"/>
<feature type="signal peptide" evidence="1">
    <location>
        <begin position="1"/>
        <end position="19"/>
    </location>
</feature>
<dbReference type="EMBL" id="NXAO01000047">
    <property type="protein sequence ID" value="PHO14772.1"/>
    <property type="molecule type" value="Genomic_DNA"/>
</dbReference>
<reference evidence="4" key="2">
    <citation type="submission" date="2017-09" db="EMBL/GenBank/DDBJ databases">
        <authorList>
            <person name="Perez-Cataluna A."/>
            <person name="Figueras M.J."/>
            <person name="Salas-Masso N."/>
        </authorList>
    </citation>
    <scope>NUCLEOTIDE SEQUENCE</scope>
    <source>
        <strain evidence="4">CECT 7727</strain>
    </source>
</reference>
<evidence type="ECO:0000313" key="4">
    <source>
        <dbReference type="EMBL" id="PHO14772.1"/>
    </source>
</evidence>
<dbReference type="Gene3D" id="2.70.70.10">
    <property type="entry name" value="Glucose Permease (Domain IIA)"/>
    <property type="match status" value="1"/>
</dbReference>
<dbReference type="EMBL" id="CP032101">
    <property type="protein sequence ID" value="AXX86833.1"/>
    <property type="molecule type" value="Genomic_DNA"/>
</dbReference>
<dbReference type="CDD" id="cd12797">
    <property type="entry name" value="M23_peptidase"/>
    <property type="match status" value="1"/>
</dbReference>
<evidence type="ECO:0000313" key="6">
    <source>
        <dbReference type="Proteomes" id="UP000264693"/>
    </source>
</evidence>
<evidence type="ECO:0000259" key="2">
    <source>
        <dbReference type="Pfam" id="PF01551"/>
    </source>
</evidence>
<dbReference type="PANTHER" id="PTHR21666">
    <property type="entry name" value="PEPTIDASE-RELATED"/>
    <property type="match status" value="1"/>
</dbReference>
<reference evidence="5" key="1">
    <citation type="submission" date="2017-09" db="EMBL/GenBank/DDBJ databases">
        <title>Arcobacter canalis sp. nov., a new species isolated from a water canal contaminated with urban sewage.</title>
        <authorList>
            <person name="Perez-Cataluna A."/>
            <person name="Salas-Masso N."/>
            <person name="Figueras M.J."/>
        </authorList>
    </citation>
    <scope>NUCLEOTIDE SEQUENCE [LARGE SCALE GENOMIC DNA]</scope>
    <source>
        <strain evidence="5">CECT 7727</strain>
    </source>
</reference>
<keyword evidence="1" id="KW-0732">Signal</keyword>
<feature type="domain" description="M23ase beta-sheet core" evidence="2">
    <location>
        <begin position="185"/>
        <end position="279"/>
    </location>
</feature>
<dbReference type="InterPro" id="IPR050570">
    <property type="entry name" value="Cell_wall_metabolism_enzyme"/>
</dbReference>
<dbReference type="PANTHER" id="PTHR21666:SF270">
    <property type="entry name" value="MUREIN HYDROLASE ACTIVATOR ENVC"/>
    <property type="match status" value="1"/>
</dbReference>
<reference evidence="3 6" key="3">
    <citation type="submission" date="2018-08" db="EMBL/GenBank/DDBJ databases">
        <title>Complete genome of the Arcobacter marinus type strain JCM 15502.</title>
        <authorList>
            <person name="Miller W.G."/>
            <person name="Yee E."/>
            <person name="Huynh S."/>
            <person name="Parker C.T."/>
        </authorList>
    </citation>
    <scope>NUCLEOTIDE SEQUENCE [LARGE SCALE GENOMIC DNA]</scope>
    <source>
        <strain evidence="3 6">JCM 15502</strain>
    </source>
</reference>
<evidence type="ECO:0000313" key="3">
    <source>
        <dbReference type="EMBL" id="AXX86833.1"/>
    </source>
</evidence>
<dbReference type="Pfam" id="PF01551">
    <property type="entry name" value="Peptidase_M23"/>
    <property type="match status" value="1"/>
</dbReference>